<feature type="signal peptide" evidence="1">
    <location>
        <begin position="1"/>
        <end position="25"/>
    </location>
</feature>
<dbReference type="PROSITE" id="PS51257">
    <property type="entry name" value="PROKAR_LIPOPROTEIN"/>
    <property type="match status" value="1"/>
</dbReference>
<dbReference type="InterPro" id="IPR007298">
    <property type="entry name" value="Cu-R_lipoprotein_NlpE"/>
</dbReference>
<comment type="caution">
    <text evidence="2">The sequence shown here is derived from an EMBL/GenBank/DDBJ whole genome shotgun (WGS) entry which is preliminary data.</text>
</comment>
<dbReference type="Pfam" id="PF04170">
    <property type="entry name" value="NlpE"/>
    <property type="match status" value="1"/>
</dbReference>
<dbReference type="Gene3D" id="2.40.128.640">
    <property type="match status" value="1"/>
</dbReference>
<feature type="chain" id="PRO_5028961612" evidence="1">
    <location>
        <begin position="26"/>
        <end position="148"/>
    </location>
</feature>
<dbReference type="AlphaFoldDB" id="A0A7C9FNF7"/>
<protein>
    <submittedName>
        <fullName evidence="2">Copper resistance protein NlpE</fullName>
    </submittedName>
</protein>
<reference evidence="2 3" key="1">
    <citation type="submission" date="2019-10" db="EMBL/GenBank/DDBJ databases">
        <title>Draft Genome Sequence of Cytophagaceae sp. SJW1-29.</title>
        <authorList>
            <person name="Choi A."/>
        </authorList>
    </citation>
    <scope>NUCLEOTIDE SEQUENCE [LARGE SCALE GENOMIC DNA]</scope>
    <source>
        <strain evidence="2 3">SJW1-29</strain>
    </source>
</reference>
<dbReference type="EMBL" id="WHLY01000002">
    <property type="protein sequence ID" value="MPR32971.1"/>
    <property type="molecule type" value="Genomic_DNA"/>
</dbReference>
<name>A0A7C9FNF7_9BACT</name>
<accession>A0A7C9FNF7</accession>
<dbReference type="Proteomes" id="UP000479293">
    <property type="component" value="Unassembled WGS sequence"/>
</dbReference>
<evidence type="ECO:0000313" key="2">
    <source>
        <dbReference type="EMBL" id="MPR32971.1"/>
    </source>
</evidence>
<organism evidence="2 3">
    <name type="scientific">Salmonirosea aquatica</name>
    <dbReference type="NCBI Taxonomy" id="2654236"/>
    <lineage>
        <taxon>Bacteria</taxon>
        <taxon>Pseudomonadati</taxon>
        <taxon>Bacteroidota</taxon>
        <taxon>Cytophagia</taxon>
        <taxon>Cytophagales</taxon>
        <taxon>Spirosomataceae</taxon>
        <taxon>Salmonirosea</taxon>
    </lineage>
</organism>
<keyword evidence="3" id="KW-1185">Reference proteome</keyword>
<keyword evidence="1" id="KW-0732">Signal</keyword>
<evidence type="ECO:0000256" key="1">
    <source>
        <dbReference type="SAM" id="SignalP"/>
    </source>
</evidence>
<gene>
    <name evidence="2" type="ORF">GBK04_06260</name>
</gene>
<dbReference type="RefSeq" id="WP_152757862.1">
    <property type="nucleotide sequence ID" value="NZ_WHLY01000002.1"/>
</dbReference>
<evidence type="ECO:0000313" key="3">
    <source>
        <dbReference type="Proteomes" id="UP000479293"/>
    </source>
</evidence>
<sequence length="148" mass="16130">MKNVWLMLGFVAFVLGSCTSSTNSASNSTDTTITQSVTDQDRSLPDSADYAGTYTGVLPCADCEGIQTEITLHTDKSFIKKTTYLGKKESAVFEKKGTYAWDVSSRTIELKGIEGPNRYTVGENTLTQLDMSGKKVEGSMANLYVLKK</sequence>
<proteinExistence type="predicted"/>